<dbReference type="Gene3D" id="3.40.30.10">
    <property type="entry name" value="Glutaredoxin"/>
    <property type="match status" value="1"/>
</dbReference>
<keyword evidence="2" id="KW-0732">Signal</keyword>
<proteinExistence type="predicted"/>
<keyword evidence="5" id="KW-1185">Reference proteome</keyword>
<sequence>MQLTKLLAVSLAVAPSLVSAALFPKDSLVKMSDPKGFKAAMKENATSVFAFVAPWCGHCQRMVPEYSKAALGLYPLIPMYAIDCEQYKSFCGKQGVQGFPTVRVYPRGGRSEPHTFDGPERTASAFYYWASRAVPHGVEKIYRIEDVPKWVTDNIDKTRTLLVNNGKQIPLLWQVLGNKYKDHFKFGIHRDRKGKSSVIMGMEAGEKGSSKVLVYPPGKTDFVRFEGLSKYDSLSKFFDSIIDGTADLEIANKEAAQEEFAPDETELEIERKQEAQRMALAHGGFNDMIDFEEAVKQYGTDFHGKHGFPGSMGGMPLKKTAKEKTDDKPEDPIKRILKHQEEEASKSANAPKMAKTGDGGQIVLEVPGTGHPKTPVAGETETPISEATPSSKLAEEPTPTPSVSAQATSAETSTHDEL</sequence>
<dbReference type="InterPro" id="IPR013766">
    <property type="entry name" value="Thioredoxin_domain"/>
</dbReference>
<evidence type="ECO:0000256" key="1">
    <source>
        <dbReference type="SAM" id="MobiDB-lite"/>
    </source>
</evidence>
<evidence type="ECO:0000256" key="2">
    <source>
        <dbReference type="SAM" id="SignalP"/>
    </source>
</evidence>
<organism evidence="4 5">
    <name type="scientific">Cerrena zonata</name>
    <dbReference type="NCBI Taxonomy" id="2478898"/>
    <lineage>
        <taxon>Eukaryota</taxon>
        <taxon>Fungi</taxon>
        <taxon>Dikarya</taxon>
        <taxon>Basidiomycota</taxon>
        <taxon>Agaricomycotina</taxon>
        <taxon>Agaricomycetes</taxon>
        <taxon>Polyporales</taxon>
        <taxon>Cerrenaceae</taxon>
        <taxon>Cerrena</taxon>
    </lineage>
</organism>
<dbReference type="PANTHER" id="PTHR45815">
    <property type="entry name" value="PROTEIN DISULFIDE-ISOMERASE A6"/>
    <property type="match status" value="1"/>
</dbReference>
<gene>
    <name evidence="4" type="ORF">QCA50_010576</name>
</gene>
<reference evidence="4 5" key="1">
    <citation type="submission" date="2022-09" db="EMBL/GenBank/DDBJ databases">
        <authorList>
            <person name="Palmer J.M."/>
        </authorList>
    </citation>
    <scope>NUCLEOTIDE SEQUENCE [LARGE SCALE GENOMIC DNA]</scope>
    <source>
        <strain evidence="4 5">DSM 7382</strain>
    </source>
</reference>
<dbReference type="Pfam" id="PF00085">
    <property type="entry name" value="Thioredoxin"/>
    <property type="match status" value="1"/>
</dbReference>
<dbReference type="PANTHER" id="PTHR45815:SF3">
    <property type="entry name" value="PROTEIN DISULFIDE-ISOMERASE A6"/>
    <property type="match status" value="1"/>
</dbReference>
<dbReference type="AlphaFoldDB" id="A0AAW0G931"/>
<dbReference type="Proteomes" id="UP001385951">
    <property type="component" value="Unassembled WGS sequence"/>
</dbReference>
<dbReference type="GO" id="GO:0005788">
    <property type="term" value="C:endoplasmic reticulum lumen"/>
    <property type="evidence" value="ECO:0007669"/>
    <property type="project" value="TreeGrafter"/>
</dbReference>
<feature type="region of interest" description="Disordered" evidence="1">
    <location>
        <begin position="306"/>
        <end position="418"/>
    </location>
</feature>
<dbReference type="EMBL" id="JASBNA010000017">
    <property type="protein sequence ID" value="KAK7686352.1"/>
    <property type="molecule type" value="Genomic_DNA"/>
</dbReference>
<feature type="compositionally biased region" description="Polar residues" evidence="1">
    <location>
        <begin position="382"/>
        <end position="391"/>
    </location>
</feature>
<dbReference type="GO" id="GO:0015035">
    <property type="term" value="F:protein-disulfide reductase activity"/>
    <property type="evidence" value="ECO:0007669"/>
    <property type="project" value="TreeGrafter"/>
</dbReference>
<name>A0AAW0G931_9APHY</name>
<evidence type="ECO:0000313" key="4">
    <source>
        <dbReference type="EMBL" id="KAK7686352.1"/>
    </source>
</evidence>
<dbReference type="InterPro" id="IPR036249">
    <property type="entry name" value="Thioredoxin-like_sf"/>
</dbReference>
<comment type="caution">
    <text evidence="4">The sequence shown here is derived from an EMBL/GenBank/DDBJ whole genome shotgun (WGS) entry which is preliminary data.</text>
</comment>
<protein>
    <recommendedName>
        <fullName evidence="3">Thioredoxin domain-containing protein</fullName>
    </recommendedName>
</protein>
<feature type="compositionally biased region" description="Polar residues" evidence="1">
    <location>
        <begin position="401"/>
        <end position="412"/>
    </location>
</feature>
<feature type="domain" description="Thioredoxin" evidence="3">
    <location>
        <begin position="8"/>
        <end position="243"/>
    </location>
</feature>
<evidence type="ECO:0000313" key="5">
    <source>
        <dbReference type="Proteomes" id="UP001385951"/>
    </source>
</evidence>
<accession>A0AAW0G931</accession>
<feature type="signal peptide" evidence="2">
    <location>
        <begin position="1"/>
        <end position="20"/>
    </location>
</feature>
<dbReference type="GO" id="GO:0034976">
    <property type="term" value="P:response to endoplasmic reticulum stress"/>
    <property type="evidence" value="ECO:0007669"/>
    <property type="project" value="TreeGrafter"/>
</dbReference>
<feature type="chain" id="PRO_5043362316" description="Thioredoxin domain-containing protein" evidence="2">
    <location>
        <begin position="21"/>
        <end position="418"/>
    </location>
</feature>
<dbReference type="SUPFAM" id="SSF52833">
    <property type="entry name" value="Thioredoxin-like"/>
    <property type="match status" value="1"/>
</dbReference>
<feature type="compositionally biased region" description="Basic and acidic residues" evidence="1">
    <location>
        <begin position="320"/>
        <end position="345"/>
    </location>
</feature>
<dbReference type="PROSITE" id="PS51352">
    <property type="entry name" value="THIOREDOXIN_2"/>
    <property type="match status" value="1"/>
</dbReference>
<evidence type="ECO:0000259" key="3">
    <source>
        <dbReference type="PROSITE" id="PS51352"/>
    </source>
</evidence>